<dbReference type="EMBL" id="JBCAWK010000001">
    <property type="protein sequence ID" value="KAK8870073.1"/>
    <property type="molecule type" value="Genomic_DNA"/>
</dbReference>
<dbReference type="Pfam" id="PF07690">
    <property type="entry name" value="MFS_1"/>
    <property type="match status" value="1"/>
</dbReference>
<feature type="transmembrane region" description="Helical" evidence="5">
    <location>
        <begin position="91"/>
        <end position="109"/>
    </location>
</feature>
<dbReference type="PANTHER" id="PTHR23502">
    <property type="entry name" value="MAJOR FACILITATOR SUPERFAMILY"/>
    <property type="match status" value="1"/>
</dbReference>
<feature type="transmembrane region" description="Helical" evidence="5">
    <location>
        <begin position="181"/>
        <end position="204"/>
    </location>
</feature>
<dbReference type="RefSeq" id="XP_066806319.1">
    <property type="nucleotide sequence ID" value="XM_066943777.1"/>
</dbReference>
<evidence type="ECO:0000256" key="1">
    <source>
        <dbReference type="ARBA" id="ARBA00004141"/>
    </source>
</evidence>
<dbReference type="InterPro" id="IPR020846">
    <property type="entry name" value="MFS_dom"/>
</dbReference>
<dbReference type="KEGG" id="kne:92177903"/>
<evidence type="ECO:0000313" key="8">
    <source>
        <dbReference type="Proteomes" id="UP001388673"/>
    </source>
</evidence>
<feature type="domain" description="Major facilitator superfamily (MFS) profile" evidence="6">
    <location>
        <begin position="55"/>
        <end position="496"/>
    </location>
</feature>
<feature type="transmembrane region" description="Helical" evidence="5">
    <location>
        <begin position="287"/>
        <end position="306"/>
    </location>
</feature>
<comment type="caution">
    <text evidence="7">The sequence shown here is derived from an EMBL/GenBank/DDBJ whole genome shotgun (WGS) entry which is preliminary data.</text>
</comment>
<accession>A0AAW0Z7C5</accession>
<keyword evidence="8" id="KW-1185">Reference proteome</keyword>
<feature type="transmembrane region" description="Helical" evidence="5">
    <location>
        <begin position="210"/>
        <end position="233"/>
    </location>
</feature>
<dbReference type="GO" id="GO:0005886">
    <property type="term" value="C:plasma membrane"/>
    <property type="evidence" value="ECO:0007669"/>
    <property type="project" value="TreeGrafter"/>
</dbReference>
<keyword evidence="4 5" id="KW-0472">Membrane</keyword>
<proteinExistence type="predicted"/>
<evidence type="ECO:0000259" key="6">
    <source>
        <dbReference type="PROSITE" id="PS50850"/>
    </source>
</evidence>
<organism evidence="7 8">
    <name type="scientific">Kwoniella newhampshirensis</name>
    <dbReference type="NCBI Taxonomy" id="1651941"/>
    <lineage>
        <taxon>Eukaryota</taxon>
        <taxon>Fungi</taxon>
        <taxon>Dikarya</taxon>
        <taxon>Basidiomycota</taxon>
        <taxon>Agaricomycotina</taxon>
        <taxon>Tremellomycetes</taxon>
        <taxon>Tremellales</taxon>
        <taxon>Cryptococcaceae</taxon>
        <taxon>Kwoniella</taxon>
    </lineage>
</organism>
<evidence type="ECO:0000256" key="2">
    <source>
        <dbReference type="ARBA" id="ARBA00022692"/>
    </source>
</evidence>
<evidence type="ECO:0000256" key="3">
    <source>
        <dbReference type="ARBA" id="ARBA00022989"/>
    </source>
</evidence>
<dbReference type="InterPro" id="IPR036259">
    <property type="entry name" value="MFS_trans_sf"/>
</dbReference>
<gene>
    <name evidence="7" type="ORF">IAR55_000643</name>
</gene>
<dbReference type="CDD" id="cd17323">
    <property type="entry name" value="MFS_Tpo1_MDR_like"/>
    <property type="match status" value="1"/>
</dbReference>
<protein>
    <recommendedName>
        <fullName evidence="6">Major facilitator superfamily (MFS) profile domain-containing protein</fullName>
    </recommendedName>
</protein>
<evidence type="ECO:0000256" key="5">
    <source>
        <dbReference type="SAM" id="Phobius"/>
    </source>
</evidence>
<dbReference type="Gene3D" id="1.20.1250.20">
    <property type="entry name" value="MFS general substrate transporter like domains"/>
    <property type="match status" value="1"/>
</dbReference>
<dbReference type="Proteomes" id="UP001388673">
    <property type="component" value="Unassembled WGS sequence"/>
</dbReference>
<dbReference type="InterPro" id="IPR011701">
    <property type="entry name" value="MFS"/>
</dbReference>
<feature type="transmembrane region" description="Helical" evidence="5">
    <location>
        <begin position="326"/>
        <end position="346"/>
    </location>
</feature>
<name>A0AAW0Z7C5_9TREE</name>
<feature type="transmembrane region" description="Helical" evidence="5">
    <location>
        <begin position="469"/>
        <end position="491"/>
    </location>
</feature>
<reference evidence="7 8" key="1">
    <citation type="journal article" date="2024" name="bioRxiv">
        <title>Comparative genomics of Cryptococcus and Kwoniella reveals pathogenesis evolution and contrasting karyotype dynamics via intercentromeric recombination or chromosome fusion.</title>
        <authorList>
            <person name="Coelho M.A."/>
            <person name="David-Palma M."/>
            <person name="Shea T."/>
            <person name="Bowers K."/>
            <person name="McGinley-Smith S."/>
            <person name="Mohammad A.W."/>
            <person name="Gnirke A."/>
            <person name="Yurkov A.M."/>
            <person name="Nowrousian M."/>
            <person name="Sun S."/>
            <person name="Cuomo C.A."/>
            <person name="Heitman J."/>
        </authorList>
    </citation>
    <scope>NUCLEOTIDE SEQUENCE [LARGE SCALE GENOMIC DNA]</scope>
    <source>
        <strain evidence="7 8">CBS 13917</strain>
    </source>
</reference>
<feature type="transmembrane region" description="Helical" evidence="5">
    <location>
        <begin position="401"/>
        <end position="421"/>
    </location>
</feature>
<dbReference type="PANTHER" id="PTHR23502:SF48">
    <property type="entry name" value="MULTIDRUG TRANSPORTER, PUTATIVE (AFU_ORTHOLOGUE AFUA_5G02700)-RELATED"/>
    <property type="match status" value="1"/>
</dbReference>
<sequence length="505" mass="56106">MEAFFQYRSFAPKTRPTHEQVHESALEEPKPLTVYVKFDPDDARNPLNWSILYKTFVIAQLAFLTLGLTFSSSVSSAAERGMMQEFGCGQLAATAGTSCFLIGMGVGAMPMAPLAELYGRLPVYLITILLASLFEVGSALAPNTAGLLILRFIAGFFSTTPLSNAGGTLNDVGDPLLRTLALPLFSTAGFAGPVLGPVIGGYVAQNPSYGWRWCYWVCAIWNAASFLLCFFFMPETLAPALLKFKAVKYRQVTGEDCWRASIEDESLKKLTPKYMKRPFQMLAREPVVQFFIIYLTVVYTVLYGFFDAYPIVFAKHGLSGGKLGLMFLPIIVGFMILMMFNFLHYARYRGLTRDAKVGGIKRRGIHDGKVEPEERLVPLMFAAICFPAGLFWFAWTSGPQFNFWVPMMSGLIFGIGLLSIFQGSMQYMIDAYGPYASSAMAASTLVRYSVPGLVILAFPTMYERLGDQWAASLFGFIAVVLTPVPFVFYIYGHRVRANCQYTVRD</sequence>
<dbReference type="PROSITE" id="PS50850">
    <property type="entry name" value="MFS"/>
    <property type="match status" value="1"/>
</dbReference>
<keyword evidence="3 5" id="KW-1133">Transmembrane helix</keyword>
<keyword evidence="2 5" id="KW-0812">Transmembrane</keyword>
<dbReference type="SUPFAM" id="SSF103473">
    <property type="entry name" value="MFS general substrate transporter"/>
    <property type="match status" value="1"/>
</dbReference>
<feature type="transmembrane region" description="Helical" evidence="5">
    <location>
        <begin position="121"/>
        <end position="141"/>
    </location>
</feature>
<evidence type="ECO:0000256" key="4">
    <source>
        <dbReference type="ARBA" id="ARBA00023136"/>
    </source>
</evidence>
<feature type="transmembrane region" description="Helical" evidence="5">
    <location>
        <begin position="433"/>
        <end position="457"/>
    </location>
</feature>
<evidence type="ECO:0000313" key="7">
    <source>
        <dbReference type="EMBL" id="KAK8870073.1"/>
    </source>
</evidence>
<dbReference type="FunFam" id="1.20.1250.20:FF:000082">
    <property type="entry name" value="MFS multidrug transporter, putative"/>
    <property type="match status" value="1"/>
</dbReference>
<dbReference type="AlphaFoldDB" id="A0AAW0Z7C5"/>
<dbReference type="GO" id="GO:0022857">
    <property type="term" value="F:transmembrane transporter activity"/>
    <property type="evidence" value="ECO:0007669"/>
    <property type="project" value="InterPro"/>
</dbReference>
<dbReference type="GeneID" id="92177903"/>
<feature type="transmembrane region" description="Helical" evidence="5">
    <location>
        <begin position="376"/>
        <end position="395"/>
    </location>
</feature>
<feature type="transmembrane region" description="Helical" evidence="5">
    <location>
        <begin position="51"/>
        <end position="71"/>
    </location>
</feature>
<comment type="subcellular location">
    <subcellularLocation>
        <location evidence="1">Membrane</location>
        <topology evidence="1">Multi-pass membrane protein</topology>
    </subcellularLocation>
</comment>